<feature type="region of interest" description="Disordered" evidence="1">
    <location>
        <begin position="1"/>
        <end position="22"/>
    </location>
</feature>
<dbReference type="EMBL" id="DF237002">
    <property type="protein sequence ID" value="GAQ80378.1"/>
    <property type="molecule type" value="Genomic_DNA"/>
</dbReference>
<gene>
    <name evidence="2" type="ORF">KFL_000530060</name>
</gene>
<dbReference type="AlphaFoldDB" id="A0A1Y1HX01"/>
<organism evidence="2 3">
    <name type="scientific">Klebsormidium nitens</name>
    <name type="common">Green alga</name>
    <name type="synonym">Ulothrix nitens</name>
    <dbReference type="NCBI Taxonomy" id="105231"/>
    <lineage>
        <taxon>Eukaryota</taxon>
        <taxon>Viridiplantae</taxon>
        <taxon>Streptophyta</taxon>
        <taxon>Klebsormidiophyceae</taxon>
        <taxon>Klebsormidiales</taxon>
        <taxon>Klebsormidiaceae</taxon>
        <taxon>Klebsormidium</taxon>
    </lineage>
</organism>
<sequence length="340" mass="39305">MNILNCGERSEGGSKDALPEPPVNNTSTALVPAVEEVVPIMFLATELSPFVIVCLKTARKYNPEVPIYMVTSEHSVKPDGPMIDLLGIPNVHVKVIERYLGAGTDSALFHERYIHQSVTAVPFERFCFQRFMVLRDIANEEGVQRFLHMDYDIALFTDARTFSQFDADLVALNTHSTFFSLWKMPLLQRFCDYMLEFYVRPQAEIASDWDQYGEHLKGEQFNGTFIQFSDMFMLYSFLDKHKDSVTTKFLVFDQGDFTPDYLQYWAMVNLQNFIGWDCLQDDFNKYVKWDRNERGMLVPIANGTMLQGIHWQGFMCKQIAPLIMGPILEDEGQAKRLRYL</sequence>
<proteinExistence type="predicted"/>
<evidence type="ECO:0000256" key="1">
    <source>
        <dbReference type="SAM" id="MobiDB-lite"/>
    </source>
</evidence>
<evidence type="ECO:0008006" key="4">
    <source>
        <dbReference type="Google" id="ProtNLM"/>
    </source>
</evidence>
<feature type="compositionally biased region" description="Basic and acidic residues" evidence="1">
    <location>
        <begin position="8"/>
        <end position="18"/>
    </location>
</feature>
<protein>
    <recommendedName>
        <fullName evidence="4">Nucleotide-diphospho-sugar transferase domain-containing protein</fullName>
    </recommendedName>
</protein>
<name>A0A1Y1HX01_KLENI</name>
<evidence type="ECO:0000313" key="3">
    <source>
        <dbReference type="Proteomes" id="UP000054558"/>
    </source>
</evidence>
<evidence type="ECO:0000313" key="2">
    <source>
        <dbReference type="EMBL" id="GAQ80378.1"/>
    </source>
</evidence>
<reference evidence="2 3" key="1">
    <citation type="journal article" date="2014" name="Nat. Commun.">
        <title>Klebsormidium flaccidum genome reveals primary factors for plant terrestrial adaptation.</title>
        <authorList>
            <person name="Hori K."/>
            <person name="Maruyama F."/>
            <person name="Fujisawa T."/>
            <person name="Togashi T."/>
            <person name="Yamamoto N."/>
            <person name="Seo M."/>
            <person name="Sato S."/>
            <person name="Yamada T."/>
            <person name="Mori H."/>
            <person name="Tajima N."/>
            <person name="Moriyama T."/>
            <person name="Ikeuchi M."/>
            <person name="Watanabe M."/>
            <person name="Wada H."/>
            <person name="Kobayashi K."/>
            <person name="Saito M."/>
            <person name="Masuda T."/>
            <person name="Sasaki-Sekimoto Y."/>
            <person name="Mashiguchi K."/>
            <person name="Awai K."/>
            <person name="Shimojima M."/>
            <person name="Masuda S."/>
            <person name="Iwai M."/>
            <person name="Nobusawa T."/>
            <person name="Narise T."/>
            <person name="Kondo S."/>
            <person name="Saito H."/>
            <person name="Sato R."/>
            <person name="Murakawa M."/>
            <person name="Ihara Y."/>
            <person name="Oshima-Yamada Y."/>
            <person name="Ohtaka K."/>
            <person name="Satoh M."/>
            <person name="Sonobe K."/>
            <person name="Ishii M."/>
            <person name="Ohtani R."/>
            <person name="Kanamori-Sato M."/>
            <person name="Honoki R."/>
            <person name="Miyazaki D."/>
            <person name="Mochizuki H."/>
            <person name="Umetsu J."/>
            <person name="Higashi K."/>
            <person name="Shibata D."/>
            <person name="Kamiya Y."/>
            <person name="Sato N."/>
            <person name="Nakamura Y."/>
            <person name="Tabata S."/>
            <person name="Ida S."/>
            <person name="Kurokawa K."/>
            <person name="Ohta H."/>
        </authorList>
    </citation>
    <scope>NUCLEOTIDE SEQUENCE [LARGE SCALE GENOMIC DNA]</scope>
    <source>
        <strain evidence="2 3">NIES-2285</strain>
    </source>
</reference>
<accession>A0A1Y1HX01</accession>
<dbReference type="OrthoDB" id="10672167at2759"/>
<keyword evidence="3" id="KW-1185">Reference proteome</keyword>
<dbReference type="Proteomes" id="UP000054558">
    <property type="component" value="Unassembled WGS sequence"/>
</dbReference>